<dbReference type="PANTHER" id="PTHR12905">
    <property type="entry name" value="METALLOPHOSPHOESTERASE"/>
    <property type="match status" value="1"/>
</dbReference>
<organism evidence="2 3">
    <name type="scientific">Lecanosticta acicola</name>
    <dbReference type="NCBI Taxonomy" id="111012"/>
    <lineage>
        <taxon>Eukaryota</taxon>
        <taxon>Fungi</taxon>
        <taxon>Dikarya</taxon>
        <taxon>Ascomycota</taxon>
        <taxon>Pezizomycotina</taxon>
        <taxon>Dothideomycetes</taxon>
        <taxon>Dothideomycetidae</taxon>
        <taxon>Mycosphaerellales</taxon>
        <taxon>Mycosphaerellaceae</taxon>
        <taxon>Lecanosticta</taxon>
    </lineage>
</organism>
<proteinExistence type="predicted"/>
<dbReference type="GO" id="GO:0016787">
    <property type="term" value="F:hydrolase activity"/>
    <property type="evidence" value="ECO:0007669"/>
    <property type="project" value="InterPro"/>
</dbReference>
<dbReference type="SUPFAM" id="SSF56300">
    <property type="entry name" value="Metallo-dependent phosphatases"/>
    <property type="match status" value="1"/>
</dbReference>
<dbReference type="EMBL" id="CAVMBE010000034">
    <property type="protein sequence ID" value="CAK4030032.1"/>
    <property type="molecule type" value="Genomic_DNA"/>
</dbReference>
<comment type="caution">
    <text evidence="2">The sequence shown here is derived from an EMBL/GenBank/DDBJ whole genome shotgun (WGS) entry which is preliminary data.</text>
</comment>
<dbReference type="InterPro" id="IPR004843">
    <property type="entry name" value="Calcineurin-like_PHP"/>
</dbReference>
<protein>
    <submittedName>
        <fullName evidence="2">Ser Thr phosphatase family</fullName>
    </submittedName>
</protein>
<dbReference type="CDD" id="cd07379">
    <property type="entry name" value="MPP_239FB"/>
    <property type="match status" value="1"/>
</dbReference>
<dbReference type="InterPro" id="IPR051693">
    <property type="entry name" value="UPF0046_metallophosphoest"/>
</dbReference>
<gene>
    <name evidence="2" type="ORF">LECACI_7A005374</name>
</gene>
<sequence>MASHIPTQCIVISDTHGDELDYQHLEVDVAIHCGDLTEESKIDEFRSSIQLLKSIKAPLKLVIAGNHDWTMDVPTFKKKLADIPSPVDEEVVRKSYGGFGEARQLFGSDDAKAAGIVFLEEGTHHFKLKNKAVLTVYASPFTPSLSEWGFQYPPEDGHDYRIGQDVDIAITHGPPRGIFDYADSKKRYGCPNLFTAVARARPKMHCFGHMHAQWGAKMITWKSELHEPVSHFTAIDNDRSVVVETLAGVHAKKYDSADVVEEKTKKAAKLEREGCCKIEETPEPGKQTLFVNAAIEGTEEHPHQVPWIVQIPLLPG</sequence>
<feature type="domain" description="Calcineurin-like phosphoesterase" evidence="1">
    <location>
        <begin position="11"/>
        <end position="212"/>
    </location>
</feature>
<evidence type="ECO:0000259" key="1">
    <source>
        <dbReference type="Pfam" id="PF00149"/>
    </source>
</evidence>
<dbReference type="PANTHER" id="PTHR12905:SF0">
    <property type="entry name" value="CALCINEURIN-LIKE PHOSPHOESTERASE DOMAIN-CONTAINING PROTEIN"/>
    <property type="match status" value="1"/>
</dbReference>
<dbReference type="Pfam" id="PF00149">
    <property type="entry name" value="Metallophos"/>
    <property type="match status" value="1"/>
</dbReference>
<reference evidence="2" key="1">
    <citation type="submission" date="2023-11" db="EMBL/GenBank/DDBJ databases">
        <authorList>
            <person name="Alioto T."/>
            <person name="Alioto T."/>
            <person name="Gomez Garrido J."/>
        </authorList>
    </citation>
    <scope>NUCLEOTIDE SEQUENCE</scope>
</reference>
<evidence type="ECO:0000313" key="3">
    <source>
        <dbReference type="Proteomes" id="UP001296104"/>
    </source>
</evidence>
<name>A0AAI9E9V3_9PEZI</name>
<accession>A0AAI9E9V3</accession>
<dbReference type="Gene3D" id="3.60.21.10">
    <property type="match status" value="1"/>
</dbReference>
<evidence type="ECO:0000313" key="2">
    <source>
        <dbReference type="EMBL" id="CAK4030032.1"/>
    </source>
</evidence>
<dbReference type="InterPro" id="IPR029052">
    <property type="entry name" value="Metallo-depent_PP-like"/>
</dbReference>
<dbReference type="Proteomes" id="UP001296104">
    <property type="component" value="Unassembled WGS sequence"/>
</dbReference>
<keyword evidence="3" id="KW-1185">Reference proteome</keyword>
<dbReference type="AlphaFoldDB" id="A0AAI9E9V3"/>